<evidence type="ECO:0000313" key="5">
    <source>
        <dbReference type="EMBL" id="MBC3767300.1"/>
    </source>
</evidence>
<accession>A0A8J6M0G2</accession>
<dbReference type="RefSeq" id="WP_186507818.1">
    <property type="nucleotide sequence ID" value="NZ_JACNEP010000016.1"/>
</dbReference>
<dbReference type="SUPFAM" id="SSF55469">
    <property type="entry name" value="FMN-dependent nitroreductase-like"/>
    <property type="match status" value="1"/>
</dbReference>
<dbReference type="InterPro" id="IPR029479">
    <property type="entry name" value="Nitroreductase"/>
</dbReference>
<name>A0A8J6M0G2_9ALTE</name>
<dbReference type="Proteomes" id="UP000601768">
    <property type="component" value="Unassembled WGS sequence"/>
</dbReference>
<dbReference type="CDD" id="cd02149">
    <property type="entry name" value="NfsB-like"/>
    <property type="match status" value="1"/>
</dbReference>
<dbReference type="InterPro" id="IPR000415">
    <property type="entry name" value="Nitroreductase-like"/>
</dbReference>
<keyword evidence="2" id="KW-0521">NADP</keyword>
<sequence length="208" mass="22596">MTLLDSLNWRYAVRQFNQQTLSPSDVNILREVVRLTPSSYGLQPYRLIVVESQAVKDALLPFSMGQQKVAECSHLFVLAQRTDIGQGMIDDIFSLTEQQQQLTAGSLDGYKSHVSDVIGQFSQQQASTWASQQAYIALGNLLTVAASMQIDACPMAGFEAPGFDDVLGLSAHNLTTTVICALGYRSEDDAAASSGKVRIPADTFSRVA</sequence>
<comment type="caution">
    <text evidence="5">The sequence shown here is derived from an EMBL/GenBank/DDBJ whole genome shotgun (WGS) entry which is preliminary data.</text>
</comment>
<dbReference type="Pfam" id="PF00881">
    <property type="entry name" value="Nitroreductase"/>
    <property type="match status" value="1"/>
</dbReference>
<reference evidence="5" key="1">
    <citation type="journal article" date="2018" name="Int. J. Syst. Evol. Microbiol.">
        <title>Neptunicella marina gen. nov., sp. nov., isolated from surface seawater.</title>
        <authorList>
            <person name="Liu X."/>
            <person name="Lai Q."/>
            <person name="Du Y."/>
            <person name="Zhang X."/>
            <person name="Liu Z."/>
            <person name="Sun F."/>
            <person name="Shao Z."/>
        </authorList>
    </citation>
    <scope>NUCLEOTIDE SEQUENCE</scope>
    <source>
        <strain evidence="5">S27-2</strain>
    </source>
</reference>
<reference evidence="5" key="2">
    <citation type="submission" date="2020-08" db="EMBL/GenBank/DDBJ databases">
        <authorList>
            <person name="Lai Q."/>
        </authorList>
    </citation>
    <scope>NUCLEOTIDE SEQUENCE</scope>
    <source>
        <strain evidence="5">S27-2</strain>
    </source>
</reference>
<keyword evidence="6" id="KW-1185">Reference proteome</keyword>
<dbReference type="InterPro" id="IPR033878">
    <property type="entry name" value="NfsB-like"/>
</dbReference>
<gene>
    <name evidence="5" type="ORF">H8B19_15575</name>
</gene>
<dbReference type="AlphaFoldDB" id="A0A8J6M0G2"/>
<dbReference type="PANTHER" id="PTHR43673:SF10">
    <property type="entry name" value="NADH DEHYDROGENASE_NAD(P)H NITROREDUCTASE XCC3605-RELATED"/>
    <property type="match status" value="1"/>
</dbReference>
<keyword evidence="3" id="KW-0560">Oxidoreductase</keyword>
<dbReference type="GO" id="GO:0016491">
    <property type="term" value="F:oxidoreductase activity"/>
    <property type="evidence" value="ECO:0007669"/>
    <property type="project" value="UniProtKB-KW"/>
</dbReference>
<evidence type="ECO:0000313" key="6">
    <source>
        <dbReference type="Proteomes" id="UP000601768"/>
    </source>
</evidence>
<dbReference type="PANTHER" id="PTHR43673">
    <property type="entry name" value="NAD(P)H NITROREDUCTASE YDGI-RELATED"/>
    <property type="match status" value="1"/>
</dbReference>
<evidence type="ECO:0000256" key="2">
    <source>
        <dbReference type="ARBA" id="ARBA00022857"/>
    </source>
</evidence>
<protein>
    <submittedName>
        <fullName evidence="5">NAD(P)H-dependent oxidoreductase</fullName>
    </submittedName>
</protein>
<evidence type="ECO:0000259" key="4">
    <source>
        <dbReference type="Pfam" id="PF00881"/>
    </source>
</evidence>
<proteinExistence type="inferred from homology"/>
<dbReference type="EMBL" id="JACNEP010000016">
    <property type="protein sequence ID" value="MBC3767300.1"/>
    <property type="molecule type" value="Genomic_DNA"/>
</dbReference>
<evidence type="ECO:0000256" key="1">
    <source>
        <dbReference type="ARBA" id="ARBA00007118"/>
    </source>
</evidence>
<feature type="domain" description="Nitroreductase" evidence="4">
    <location>
        <begin position="8"/>
        <end position="184"/>
    </location>
</feature>
<comment type="similarity">
    <text evidence="1">Belongs to the nitroreductase family.</text>
</comment>
<evidence type="ECO:0000256" key="3">
    <source>
        <dbReference type="ARBA" id="ARBA00023002"/>
    </source>
</evidence>
<organism evidence="5 6">
    <name type="scientific">Neptunicella marina</name>
    <dbReference type="NCBI Taxonomy" id="2125989"/>
    <lineage>
        <taxon>Bacteria</taxon>
        <taxon>Pseudomonadati</taxon>
        <taxon>Pseudomonadota</taxon>
        <taxon>Gammaproteobacteria</taxon>
        <taxon>Alteromonadales</taxon>
        <taxon>Alteromonadaceae</taxon>
        <taxon>Neptunicella</taxon>
    </lineage>
</organism>
<dbReference type="Gene3D" id="3.40.109.10">
    <property type="entry name" value="NADH Oxidase"/>
    <property type="match status" value="1"/>
</dbReference>